<dbReference type="EMBL" id="MU277190">
    <property type="protein sequence ID" value="KAI0067398.1"/>
    <property type="molecule type" value="Genomic_DNA"/>
</dbReference>
<comment type="caution">
    <text evidence="1">The sequence shown here is derived from an EMBL/GenBank/DDBJ whole genome shotgun (WGS) entry which is preliminary data.</text>
</comment>
<accession>A0ACB8TG21</accession>
<organism evidence="1 2">
    <name type="scientific">Artomyces pyxidatus</name>
    <dbReference type="NCBI Taxonomy" id="48021"/>
    <lineage>
        <taxon>Eukaryota</taxon>
        <taxon>Fungi</taxon>
        <taxon>Dikarya</taxon>
        <taxon>Basidiomycota</taxon>
        <taxon>Agaricomycotina</taxon>
        <taxon>Agaricomycetes</taxon>
        <taxon>Russulales</taxon>
        <taxon>Auriscalpiaceae</taxon>
        <taxon>Artomyces</taxon>
    </lineage>
</organism>
<sequence>MEHHHPDSTSFVPPAAAATSIPLDHVPPLYNGRTAALSLHIVIVGCGLGGLAAAYTIAQAGHRVTLLEAALALGDVGAGIQVSPNATRLLLRWGLGSALAATAVAPEAIVFRRYDTGERVGYTRWGATMESDYGAPYYHVHRSDYHAMLLRVATSLPNVKIRLGAKVVGVQPDPEADGGPSVTLECGEVLRGDLVIGADGVKSRLQAVVTGRESAPEATGDAAYRAVVPTELMLKDPELRPFVETPEMTGWMAPGRHLMAYCIRAKREFNLVLLHPDDGSVESWTADGSAEKMRADFADFEPRVQKLLSMVNSTLKWRLMDRQALPTWIHAKGRIVLLGDACHPMLPYRAQGAAMAIEDAAVLGALLSRLSCLDQLPILLKAYQDLRYERTSDTQRSSRLNQHIFHLPDGPEQRARDEAMRRAMEQELTTQSASSSPRQLNADEGNPNQWADRSKSIIQFGYDADDAVERWWESGGRELVDSANKDFRMNLNGAQRRTLGALDVS</sequence>
<dbReference type="Proteomes" id="UP000814140">
    <property type="component" value="Unassembled WGS sequence"/>
</dbReference>
<keyword evidence="2" id="KW-1185">Reference proteome</keyword>
<protein>
    <submittedName>
        <fullName evidence="1">FAD/NAD-P-binding domain-containing protein</fullName>
    </submittedName>
</protein>
<gene>
    <name evidence="1" type="ORF">BV25DRAFT_1867870</name>
</gene>
<reference evidence="1" key="2">
    <citation type="journal article" date="2022" name="New Phytol.">
        <title>Evolutionary transition to the ectomycorrhizal habit in the genomes of a hyperdiverse lineage of mushroom-forming fungi.</title>
        <authorList>
            <person name="Looney B."/>
            <person name="Miyauchi S."/>
            <person name="Morin E."/>
            <person name="Drula E."/>
            <person name="Courty P.E."/>
            <person name="Kohler A."/>
            <person name="Kuo A."/>
            <person name="LaButti K."/>
            <person name="Pangilinan J."/>
            <person name="Lipzen A."/>
            <person name="Riley R."/>
            <person name="Andreopoulos W."/>
            <person name="He G."/>
            <person name="Johnson J."/>
            <person name="Nolan M."/>
            <person name="Tritt A."/>
            <person name="Barry K.W."/>
            <person name="Grigoriev I.V."/>
            <person name="Nagy L.G."/>
            <person name="Hibbett D."/>
            <person name="Henrissat B."/>
            <person name="Matheny P.B."/>
            <person name="Labbe J."/>
            <person name="Martin F.M."/>
        </authorList>
    </citation>
    <scope>NUCLEOTIDE SEQUENCE</scope>
    <source>
        <strain evidence="1">HHB10654</strain>
    </source>
</reference>
<reference evidence="1" key="1">
    <citation type="submission" date="2021-03" db="EMBL/GenBank/DDBJ databases">
        <authorList>
            <consortium name="DOE Joint Genome Institute"/>
            <person name="Ahrendt S."/>
            <person name="Looney B.P."/>
            <person name="Miyauchi S."/>
            <person name="Morin E."/>
            <person name="Drula E."/>
            <person name="Courty P.E."/>
            <person name="Chicoki N."/>
            <person name="Fauchery L."/>
            <person name="Kohler A."/>
            <person name="Kuo A."/>
            <person name="Labutti K."/>
            <person name="Pangilinan J."/>
            <person name="Lipzen A."/>
            <person name="Riley R."/>
            <person name="Andreopoulos W."/>
            <person name="He G."/>
            <person name="Johnson J."/>
            <person name="Barry K.W."/>
            <person name="Grigoriev I.V."/>
            <person name="Nagy L."/>
            <person name="Hibbett D."/>
            <person name="Henrissat B."/>
            <person name="Matheny P.B."/>
            <person name="Labbe J."/>
            <person name="Martin F."/>
        </authorList>
    </citation>
    <scope>NUCLEOTIDE SEQUENCE</scope>
    <source>
        <strain evidence="1">HHB10654</strain>
    </source>
</reference>
<evidence type="ECO:0000313" key="2">
    <source>
        <dbReference type="Proteomes" id="UP000814140"/>
    </source>
</evidence>
<name>A0ACB8TG21_9AGAM</name>
<proteinExistence type="predicted"/>
<evidence type="ECO:0000313" key="1">
    <source>
        <dbReference type="EMBL" id="KAI0067398.1"/>
    </source>
</evidence>